<proteinExistence type="inferred from homology"/>
<dbReference type="InterPro" id="IPR032466">
    <property type="entry name" value="Metal_Hydrolase"/>
</dbReference>
<dbReference type="GO" id="GO:0046872">
    <property type="term" value="F:metal ion binding"/>
    <property type="evidence" value="ECO:0007669"/>
    <property type="project" value="UniProtKB-KW"/>
</dbReference>
<feature type="domain" description="Amidohydrolase-related" evidence="5">
    <location>
        <begin position="264"/>
        <end position="377"/>
    </location>
</feature>
<protein>
    <recommendedName>
        <fullName evidence="1">Isoaspartyl dipeptidase</fullName>
        <ecNumber evidence="1">3.4.19.-</ecNumber>
    </recommendedName>
</protein>
<dbReference type="EMBL" id="FUYH01000005">
    <property type="protein sequence ID" value="SKA83677.1"/>
    <property type="molecule type" value="Genomic_DNA"/>
</dbReference>
<dbReference type="SUPFAM" id="SSF51338">
    <property type="entry name" value="Composite domain of metallo-dependent hydrolases"/>
    <property type="match status" value="1"/>
</dbReference>
<dbReference type="Proteomes" id="UP000190105">
    <property type="component" value="Unassembled WGS sequence"/>
</dbReference>
<evidence type="ECO:0000259" key="5">
    <source>
        <dbReference type="Pfam" id="PF01979"/>
    </source>
</evidence>
<comment type="PTM">
    <text evidence="1">Carboxylation allows a single lysine to coordinate two zinc ions.</text>
</comment>
<evidence type="ECO:0000256" key="2">
    <source>
        <dbReference type="PIRSR" id="PIRSR001238-1"/>
    </source>
</evidence>
<comment type="similarity">
    <text evidence="1">Belongs to the peptidase M38 family.</text>
</comment>
<keyword evidence="1" id="KW-0378">Hydrolase</keyword>
<comment type="subcellular location">
    <subcellularLocation>
        <location evidence="1">Cytoplasm</location>
    </subcellularLocation>
</comment>
<name>A0A1T4X2K9_9CLOT</name>
<accession>A0A1T4X2K9</accession>
<dbReference type="InterPro" id="IPR006680">
    <property type="entry name" value="Amidohydro-rel"/>
</dbReference>
<dbReference type="NCBIfam" id="TIGR01975">
    <property type="entry name" value="isoAsp_dipep"/>
    <property type="match status" value="1"/>
</dbReference>
<keyword evidence="1 4" id="KW-0479">Metal-binding</keyword>
<keyword evidence="1" id="KW-0482">Metalloprotease</keyword>
<dbReference type="EC" id="3.4.19.-" evidence="1"/>
<comment type="cofactor">
    <cofactor evidence="1 4">
        <name>Zn(2+)</name>
        <dbReference type="ChEBI" id="CHEBI:29105"/>
    </cofactor>
    <text evidence="1 4">Binds 2 Zn(2+) ions per subunit.</text>
</comment>
<dbReference type="RefSeq" id="WP_078695957.1">
    <property type="nucleotide sequence ID" value="NZ_FUYH01000005.1"/>
</dbReference>
<dbReference type="Pfam" id="PF01979">
    <property type="entry name" value="Amidohydro_1"/>
    <property type="match status" value="1"/>
</dbReference>
<organism evidence="6 7">
    <name type="scientific">Caloramator quimbayensis</name>
    <dbReference type="NCBI Taxonomy" id="1147123"/>
    <lineage>
        <taxon>Bacteria</taxon>
        <taxon>Bacillati</taxon>
        <taxon>Bacillota</taxon>
        <taxon>Clostridia</taxon>
        <taxon>Eubacteriales</taxon>
        <taxon>Clostridiaceae</taxon>
        <taxon>Caloramator</taxon>
    </lineage>
</organism>
<dbReference type="SUPFAM" id="SSF51556">
    <property type="entry name" value="Metallo-dependent hydrolases"/>
    <property type="match status" value="1"/>
</dbReference>
<evidence type="ECO:0000256" key="1">
    <source>
        <dbReference type="PIRNR" id="PIRNR001238"/>
    </source>
</evidence>
<evidence type="ECO:0000256" key="4">
    <source>
        <dbReference type="PIRSR" id="PIRSR001238-3"/>
    </source>
</evidence>
<evidence type="ECO:0000313" key="7">
    <source>
        <dbReference type="Proteomes" id="UP000190105"/>
    </source>
</evidence>
<dbReference type="STRING" id="1147123.SAMN05443428_105141"/>
<dbReference type="GO" id="GO:0008237">
    <property type="term" value="F:metallopeptidase activity"/>
    <property type="evidence" value="ECO:0007669"/>
    <property type="project" value="UniProtKB-KW"/>
</dbReference>
<keyword evidence="7" id="KW-1185">Reference proteome</keyword>
<feature type="binding site" evidence="4">
    <location>
        <position position="197"/>
    </location>
    <ligand>
        <name>Zn(2+)</name>
        <dbReference type="ChEBI" id="CHEBI:29105"/>
        <label>2</label>
        <note>catalytic</note>
    </ligand>
</feature>
<comment type="function">
    <text evidence="1">Catalyzes the hydrolytic cleavage of a subset of L-isoaspartyl (L-beta-aspartyl) dipeptides. Used to degrade proteins damaged by L-isoaspartyl residues formation.</text>
</comment>
<feature type="binding site" evidence="4">
    <location>
        <position position="65"/>
    </location>
    <ligand>
        <name>Zn(2+)</name>
        <dbReference type="ChEBI" id="CHEBI:29105"/>
        <label>1</label>
        <note>catalytic</note>
    </ligand>
</feature>
<reference evidence="7" key="1">
    <citation type="submission" date="2017-02" db="EMBL/GenBank/DDBJ databases">
        <authorList>
            <person name="Varghese N."/>
            <person name="Submissions S."/>
        </authorList>
    </citation>
    <scope>NUCLEOTIDE SEQUENCE [LARGE SCALE GENOMIC DNA]</scope>
    <source>
        <strain evidence="7">USBA 833</strain>
    </source>
</reference>
<dbReference type="InterPro" id="IPR050378">
    <property type="entry name" value="Metallo-dep_Hydrolases_sf"/>
</dbReference>
<dbReference type="OrthoDB" id="9775607at2"/>
<dbReference type="AlphaFoldDB" id="A0A1T4X2K9"/>
<feature type="binding site" evidence="4">
    <location>
        <position position="287"/>
    </location>
    <ligand>
        <name>Zn(2+)</name>
        <dbReference type="ChEBI" id="CHEBI:29105"/>
        <label>1</label>
        <note>catalytic</note>
    </ligand>
</feature>
<dbReference type="InterPro" id="IPR010229">
    <property type="entry name" value="Pept_M38_dipep"/>
</dbReference>
<feature type="binding site" evidence="3">
    <location>
        <position position="291"/>
    </location>
    <ligand>
        <name>substrate</name>
    </ligand>
</feature>
<dbReference type="GO" id="GO:0006508">
    <property type="term" value="P:proteolysis"/>
    <property type="evidence" value="ECO:0007669"/>
    <property type="project" value="UniProtKB-KW"/>
</dbReference>
<keyword evidence="1" id="KW-0645">Protease</keyword>
<dbReference type="GO" id="GO:0008798">
    <property type="term" value="F:beta-aspartyl-peptidase activity"/>
    <property type="evidence" value="ECO:0007669"/>
    <property type="project" value="InterPro"/>
</dbReference>
<dbReference type="PIRSF" id="PIRSF001238">
    <property type="entry name" value="IadA"/>
    <property type="match status" value="1"/>
</dbReference>
<feature type="binding site" evidence="4">
    <location>
        <position position="226"/>
    </location>
    <ligand>
        <name>Zn(2+)</name>
        <dbReference type="ChEBI" id="CHEBI:29105"/>
        <label>2</label>
        <note>catalytic</note>
    </ligand>
</feature>
<keyword evidence="1 4" id="KW-0862">Zinc</keyword>
<evidence type="ECO:0000313" key="6">
    <source>
        <dbReference type="EMBL" id="SKA83677.1"/>
    </source>
</evidence>
<gene>
    <name evidence="6" type="ORF">SAMN05443428_105141</name>
</gene>
<dbReference type="Gene3D" id="2.30.40.10">
    <property type="entry name" value="Urease, subunit C, domain 1"/>
    <property type="match status" value="1"/>
</dbReference>
<dbReference type="PANTHER" id="PTHR11647:SF1">
    <property type="entry name" value="COLLAPSIN RESPONSE MEDIATOR PROTEIN"/>
    <property type="match status" value="1"/>
</dbReference>
<feature type="binding site" evidence="4">
    <location>
        <position position="63"/>
    </location>
    <ligand>
        <name>Zn(2+)</name>
        <dbReference type="ChEBI" id="CHEBI:29105"/>
        <label>1</label>
        <note>catalytic</note>
    </ligand>
</feature>
<feature type="binding site" evidence="3">
    <location>
        <position position="132"/>
    </location>
    <ligand>
        <name>substrate</name>
    </ligand>
</feature>
<dbReference type="Gene3D" id="3.20.20.140">
    <property type="entry name" value="Metal-dependent hydrolases"/>
    <property type="match status" value="1"/>
</dbReference>
<dbReference type="GO" id="GO:0005737">
    <property type="term" value="C:cytoplasm"/>
    <property type="evidence" value="ECO:0007669"/>
    <property type="project" value="UniProtKB-SubCell"/>
</dbReference>
<feature type="binding site" evidence="3">
    <location>
        <position position="165"/>
    </location>
    <ligand>
        <name>substrate</name>
    </ligand>
</feature>
<dbReference type="GO" id="GO:0016810">
    <property type="term" value="F:hydrolase activity, acting on carbon-nitrogen (but not peptide) bonds"/>
    <property type="evidence" value="ECO:0007669"/>
    <property type="project" value="InterPro"/>
</dbReference>
<sequence>MIKLIKGAEIYTPEYIGKGDILIIGDKIGAVFENINIEKIPFIEFEQINGEDKIAAPGFIDSHVHILGGGGEGGYKTRTPEIMLSDIIRGGITTVVGCLGTDGVTRSMEGLLAKARGLEEEGITTYIYTGSYRVPVTTITGSLMKDIILIDKVIGAGEIALSDHRSSQPSIDAVTQLAADVRVGGVLSGKAGVVNFHLGDGGRMLRYLYEIVEKTEIPFSQFLPTHMNRNIKLFNEGIKYAKAGGYIDFTTSSDPVFWEEGEVKASKALRICLDEGVDISHITFTSDGQGSLPMFNDKKEFIGLGIGKVTSLYYEIRDAVIEEKVPFEKAIKVITSNIAAILKLKNKGRIDKGLDADIVLLDKNSLEIDTVISKGQIMMKDKEIKVRGTFENKI</sequence>
<dbReference type="InterPro" id="IPR011059">
    <property type="entry name" value="Metal-dep_hydrolase_composite"/>
</dbReference>
<feature type="active site" description="Proton acceptor" evidence="2">
    <location>
        <position position="287"/>
    </location>
</feature>
<feature type="binding site" evidence="3">
    <location>
        <begin position="70"/>
        <end position="72"/>
    </location>
    <ligand>
        <name>substrate</name>
    </ligand>
</feature>
<dbReference type="PANTHER" id="PTHR11647">
    <property type="entry name" value="HYDRANTOINASE/DIHYDROPYRIMIDINASE FAMILY MEMBER"/>
    <property type="match status" value="1"/>
</dbReference>
<feature type="binding site" evidence="3">
    <location>
        <position position="229"/>
    </location>
    <ligand>
        <name>substrate</name>
    </ligand>
</feature>
<feature type="binding site" evidence="3">
    <location>
        <position position="101"/>
    </location>
    <ligand>
        <name>substrate</name>
    </ligand>
</feature>
<evidence type="ECO:0000256" key="3">
    <source>
        <dbReference type="PIRSR" id="PIRSR001238-2"/>
    </source>
</evidence>